<dbReference type="InterPro" id="IPR014922">
    <property type="entry name" value="YdhG-like"/>
</dbReference>
<dbReference type="AlphaFoldDB" id="A0A0R2A9B6"/>
<dbReference type="EMBL" id="AYYP01000044">
    <property type="protein sequence ID" value="KRM64030.1"/>
    <property type="molecule type" value="Genomic_DNA"/>
</dbReference>
<dbReference type="SUPFAM" id="SSF159888">
    <property type="entry name" value="YdhG-like"/>
    <property type="match status" value="1"/>
</dbReference>
<protein>
    <recommendedName>
        <fullName evidence="1">YdhG-like domain-containing protein</fullName>
    </recommendedName>
</protein>
<evidence type="ECO:0000259" key="1">
    <source>
        <dbReference type="Pfam" id="PF08818"/>
    </source>
</evidence>
<accession>A0A0R2A9B6</accession>
<proteinExistence type="predicted"/>
<dbReference type="PATRIC" id="fig|1423718.3.peg.42"/>
<gene>
    <name evidence="2" type="ORF">FC14_GL000040</name>
</gene>
<dbReference type="Proteomes" id="UP000051008">
    <property type="component" value="Unassembled WGS sequence"/>
</dbReference>
<evidence type="ECO:0000313" key="3">
    <source>
        <dbReference type="Proteomes" id="UP000051008"/>
    </source>
</evidence>
<keyword evidence="3" id="KW-1185">Reference proteome</keyword>
<feature type="domain" description="YdhG-like" evidence="1">
    <location>
        <begin position="18"/>
        <end position="112"/>
    </location>
</feature>
<name>A0A0R2A9B6_9LACO</name>
<comment type="caution">
    <text evidence="2">The sequence shown here is derived from an EMBL/GenBank/DDBJ whole genome shotgun (WGS) entry which is preliminary data.</text>
</comment>
<reference evidence="2 3" key="1">
    <citation type="journal article" date="2015" name="Genome Announc.">
        <title>Expanding the biotechnology potential of lactobacilli through comparative genomics of 213 strains and associated genera.</title>
        <authorList>
            <person name="Sun Z."/>
            <person name="Harris H.M."/>
            <person name="McCann A."/>
            <person name="Guo C."/>
            <person name="Argimon S."/>
            <person name="Zhang W."/>
            <person name="Yang X."/>
            <person name="Jeffery I.B."/>
            <person name="Cooney J.C."/>
            <person name="Kagawa T.F."/>
            <person name="Liu W."/>
            <person name="Song Y."/>
            <person name="Salvetti E."/>
            <person name="Wrobel A."/>
            <person name="Rasinkangas P."/>
            <person name="Parkhill J."/>
            <person name="Rea M.C."/>
            <person name="O'Sullivan O."/>
            <person name="Ritari J."/>
            <person name="Douillard F.P."/>
            <person name="Paul Ross R."/>
            <person name="Yang R."/>
            <person name="Briner A.E."/>
            <person name="Felis G.E."/>
            <person name="de Vos W.M."/>
            <person name="Barrangou R."/>
            <person name="Klaenhammer T.R."/>
            <person name="Caufield P.W."/>
            <person name="Cui Y."/>
            <person name="Zhang H."/>
            <person name="O'Toole P.W."/>
        </authorList>
    </citation>
    <scope>NUCLEOTIDE SEQUENCE [LARGE SCALE GENOMIC DNA]</scope>
    <source>
        <strain evidence="2 3">DSM 20509</strain>
    </source>
</reference>
<dbReference type="Pfam" id="PF08818">
    <property type="entry name" value="DUF1801"/>
    <property type="match status" value="1"/>
</dbReference>
<sequence>MGMAFYDDYLAGIDNLEHRQKFAQVLKWVEAHYPNLEGRIAWKQPMFTDHGTFIIGFSVAKAHFSFAGEAKIITVFEKEIQQAGLSYGKKLVRVGFDQEVPYELLAKVIEFNLNDKKDCQTFWRK</sequence>
<dbReference type="Gene3D" id="3.90.1150.200">
    <property type="match status" value="1"/>
</dbReference>
<organism evidence="2 3">
    <name type="scientific">Ligilactobacillus agilis DSM 20509</name>
    <dbReference type="NCBI Taxonomy" id="1423718"/>
    <lineage>
        <taxon>Bacteria</taxon>
        <taxon>Bacillati</taxon>
        <taxon>Bacillota</taxon>
        <taxon>Bacilli</taxon>
        <taxon>Lactobacillales</taxon>
        <taxon>Lactobacillaceae</taxon>
        <taxon>Ligilactobacillus</taxon>
    </lineage>
</organism>
<evidence type="ECO:0000313" key="2">
    <source>
        <dbReference type="EMBL" id="KRM64030.1"/>
    </source>
</evidence>